<evidence type="ECO:0000256" key="1">
    <source>
        <dbReference type="SAM" id="MobiDB-lite"/>
    </source>
</evidence>
<dbReference type="Proteomes" id="UP000479710">
    <property type="component" value="Unassembled WGS sequence"/>
</dbReference>
<evidence type="ECO:0000313" key="2">
    <source>
        <dbReference type="EMBL" id="KAF0909766.1"/>
    </source>
</evidence>
<comment type="caution">
    <text evidence="2">The sequence shown here is derived from an EMBL/GenBank/DDBJ whole genome shotgun (WGS) entry which is preliminary data.</text>
</comment>
<organism evidence="2 3">
    <name type="scientific">Oryza meyeriana var. granulata</name>
    <dbReference type="NCBI Taxonomy" id="110450"/>
    <lineage>
        <taxon>Eukaryota</taxon>
        <taxon>Viridiplantae</taxon>
        <taxon>Streptophyta</taxon>
        <taxon>Embryophyta</taxon>
        <taxon>Tracheophyta</taxon>
        <taxon>Spermatophyta</taxon>
        <taxon>Magnoliopsida</taxon>
        <taxon>Liliopsida</taxon>
        <taxon>Poales</taxon>
        <taxon>Poaceae</taxon>
        <taxon>BOP clade</taxon>
        <taxon>Oryzoideae</taxon>
        <taxon>Oryzeae</taxon>
        <taxon>Oryzinae</taxon>
        <taxon>Oryza</taxon>
        <taxon>Oryza meyeriana</taxon>
    </lineage>
</organism>
<evidence type="ECO:0000313" key="3">
    <source>
        <dbReference type="Proteomes" id="UP000479710"/>
    </source>
</evidence>
<gene>
    <name evidence="2" type="ORF">E2562_000092</name>
</gene>
<feature type="region of interest" description="Disordered" evidence="1">
    <location>
        <begin position="1"/>
        <end position="103"/>
    </location>
</feature>
<sequence>MPSSRFIVEAGSIRPILERPSAPNPPWANDADEEGVTMPRRRKEEGRGSTPMGAPLTDPAAPCLPGHRIGRPLPLPLHQSSRRKVSRRGLVGATSPSMVGSEGDEHQIRLVLLLGPSPSSLCNGLRDMGLGWIRTCRSSHSSDASDPVGSW</sequence>
<keyword evidence="3" id="KW-1185">Reference proteome</keyword>
<dbReference type="EMBL" id="SPHZ02000006">
    <property type="protein sequence ID" value="KAF0909766.1"/>
    <property type="molecule type" value="Genomic_DNA"/>
</dbReference>
<name>A0A6G1DBH9_9ORYZ</name>
<accession>A0A6G1DBH9</accession>
<dbReference type="AlphaFoldDB" id="A0A6G1DBH9"/>
<protein>
    <submittedName>
        <fullName evidence="2">Uncharacterized protein</fullName>
    </submittedName>
</protein>
<proteinExistence type="predicted"/>
<reference evidence="2 3" key="1">
    <citation type="submission" date="2019-11" db="EMBL/GenBank/DDBJ databases">
        <title>Whole genome sequence of Oryza granulata.</title>
        <authorList>
            <person name="Li W."/>
        </authorList>
    </citation>
    <scope>NUCLEOTIDE SEQUENCE [LARGE SCALE GENOMIC DNA]</scope>
    <source>
        <strain evidence="3">cv. Menghai</strain>
        <tissue evidence="2">Leaf</tissue>
    </source>
</reference>